<sequence length="107" mass="11959">MSIEFANNSTLSQKDEFDSVPSKNSSLPPMENYKENGHDQEQEKRQIDVITPTDSQNQQQQQQQQQQQESSSSSSSQSQSQSQSSMDSPSSISSLPFSNTVQDQLIN</sequence>
<protein>
    <submittedName>
        <fullName evidence="1">Unnamed protein product</fullName>
    </submittedName>
</protein>
<organism evidence="1 2">
    <name type="scientific">Candida boidinii</name>
    <name type="common">Yeast</name>
    <dbReference type="NCBI Taxonomy" id="5477"/>
    <lineage>
        <taxon>Eukaryota</taxon>
        <taxon>Fungi</taxon>
        <taxon>Dikarya</taxon>
        <taxon>Ascomycota</taxon>
        <taxon>Saccharomycotina</taxon>
        <taxon>Pichiomycetes</taxon>
        <taxon>Pichiales</taxon>
        <taxon>Pichiaceae</taxon>
        <taxon>Ogataea</taxon>
        <taxon>Ogataea/Candida clade</taxon>
    </lineage>
</organism>
<name>A0ACB5U8K8_CANBO</name>
<evidence type="ECO:0000313" key="2">
    <source>
        <dbReference type="Proteomes" id="UP001165101"/>
    </source>
</evidence>
<comment type="caution">
    <text evidence="1">The sequence shown here is derived from an EMBL/GenBank/DDBJ whole genome shotgun (WGS) entry which is preliminary data.</text>
</comment>
<gene>
    <name evidence="1" type="ORF">Cboi01_000648900</name>
</gene>
<dbReference type="EMBL" id="BSXV01006920">
    <property type="protein sequence ID" value="GMF04412.1"/>
    <property type="molecule type" value="Genomic_DNA"/>
</dbReference>
<accession>A0ACB5U8K8</accession>
<dbReference type="Proteomes" id="UP001165101">
    <property type="component" value="Unassembled WGS sequence"/>
</dbReference>
<reference evidence="1" key="1">
    <citation type="submission" date="2023-04" db="EMBL/GenBank/DDBJ databases">
        <title>Candida boidinii NBRC 1967.</title>
        <authorList>
            <person name="Ichikawa N."/>
            <person name="Sato H."/>
            <person name="Tonouchi N."/>
        </authorList>
    </citation>
    <scope>NUCLEOTIDE SEQUENCE</scope>
    <source>
        <strain evidence="1">NBRC 1967</strain>
    </source>
</reference>
<keyword evidence="2" id="KW-1185">Reference proteome</keyword>
<evidence type="ECO:0000313" key="1">
    <source>
        <dbReference type="EMBL" id="GMF04412.1"/>
    </source>
</evidence>
<proteinExistence type="predicted"/>